<evidence type="ECO:0000256" key="2">
    <source>
        <dbReference type="ARBA" id="ARBA00022840"/>
    </source>
</evidence>
<proteinExistence type="predicted"/>
<feature type="domain" description="Sigma-54 factor interaction" evidence="7">
    <location>
        <begin position="149"/>
        <end position="377"/>
    </location>
</feature>
<evidence type="ECO:0000259" key="7">
    <source>
        <dbReference type="PROSITE" id="PS50045"/>
    </source>
</evidence>
<dbReference type="InterPro" id="IPR027417">
    <property type="entry name" value="P-loop_NTPase"/>
</dbReference>
<dbReference type="Gene3D" id="1.10.10.60">
    <property type="entry name" value="Homeodomain-like"/>
    <property type="match status" value="1"/>
</dbReference>
<dbReference type="Pfam" id="PF25601">
    <property type="entry name" value="AAA_lid_14"/>
    <property type="match status" value="1"/>
</dbReference>
<name>A0A538SB29_UNCEI</name>
<comment type="caution">
    <text evidence="9">The sequence shown here is derived from an EMBL/GenBank/DDBJ whole genome shotgun (WGS) entry which is preliminary data.</text>
</comment>
<dbReference type="FunFam" id="3.40.50.300:FF:000006">
    <property type="entry name" value="DNA-binding transcriptional regulator NtrC"/>
    <property type="match status" value="1"/>
</dbReference>
<keyword evidence="4" id="KW-0238">DNA-binding</keyword>
<dbReference type="InterPro" id="IPR025943">
    <property type="entry name" value="Sigma_54_int_dom_ATP-bd_2"/>
</dbReference>
<dbReference type="GO" id="GO:0000160">
    <property type="term" value="P:phosphorelay signal transduction system"/>
    <property type="evidence" value="ECO:0007669"/>
    <property type="project" value="InterPro"/>
</dbReference>
<protein>
    <submittedName>
        <fullName evidence="9">Sigma-54-dependent Fis family transcriptional regulator</fullName>
    </submittedName>
</protein>
<dbReference type="Proteomes" id="UP000317716">
    <property type="component" value="Unassembled WGS sequence"/>
</dbReference>
<dbReference type="Gene3D" id="3.40.50.300">
    <property type="entry name" value="P-loop containing nucleotide triphosphate hydrolases"/>
    <property type="match status" value="1"/>
</dbReference>
<gene>
    <name evidence="9" type="ORF">E6K72_12935</name>
</gene>
<dbReference type="SUPFAM" id="SSF52540">
    <property type="entry name" value="P-loop containing nucleoside triphosphate hydrolases"/>
    <property type="match status" value="1"/>
</dbReference>
<dbReference type="PROSITE" id="PS50045">
    <property type="entry name" value="SIGMA54_INTERACT_4"/>
    <property type="match status" value="1"/>
</dbReference>
<dbReference type="PROSITE" id="PS50110">
    <property type="entry name" value="RESPONSE_REGULATORY"/>
    <property type="match status" value="1"/>
</dbReference>
<dbReference type="AlphaFoldDB" id="A0A538SB29"/>
<keyword evidence="5" id="KW-0804">Transcription</keyword>
<dbReference type="Pfam" id="PF00072">
    <property type="entry name" value="Response_reg"/>
    <property type="match status" value="1"/>
</dbReference>
<dbReference type="SMART" id="SM00382">
    <property type="entry name" value="AAA"/>
    <property type="match status" value="1"/>
</dbReference>
<keyword evidence="2" id="KW-0067">ATP-binding</keyword>
<dbReference type="InterPro" id="IPR025944">
    <property type="entry name" value="Sigma_54_int_dom_CS"/>
</dbReference>
<dbReference type="InterPro" id="IPR001789">
    <property type="entry name" value="Sig_transdc_resp-reg_receiver"/>
</dbReference>
<keyword evidence="3" id="KW-0805">Transcription regulation</keyword>
<dbReference type="PROSITE" id="PS00676">
    <property type="entry name" value="SIGMA54_INTERACT_2"/>
    <property type="match status" value="1"/>
</dbReference>
<dbReference type="Gene3D" id="1.10.8.60">
    <property type="match status" value="1"/>
</dbReference>
<dbReference type="SUPFAM" id="SSF46689">
    <property type="entry name" value="Homeodomain-like"/>
    <property type="match status" value="1"/>
</dbReference>
<evidence type="ECO:0000256" key="1">
    <source>
        <dbReference type="ARBA" id="ARBA00022741"/>
    </source>
</evidence>
<reference evidence="9 10" key="1">
    <citation type="journal article" date="2019" name="Nat. Microbiol.">
        <title>Mediterranean grassland soil C-N compound turnover is dependent on rainfall and depth, and is mediated by genomically divergent microorganisms.</title>
        <authorList>
            <person name="Diamond S."/>
            <person name="Andeer P.F."/>
            <person name="Li Z."/>
            <person name="Crits-Christoph A."/>
            <person name="Burstein D."/>
            <person name="Anantharaman K."/>
            <person name="Lane K.R."/>
            <person name="Thomas B.C."/>
            <person name="Pan C."/>
            <person name="Northen T.R."/>
            <person name="Banfield J.F."/>
        </authorList>
    </citation>
    <scope>NUCLEOTIDE SEQUENCE [LARGE SCALE GENOMIC DNA]</scope>
    <source>
        <strain evidence="9">WS_2</strain>
    </source>
</reference>
<sequence>MNSEDNTHRFSALIVDDDDGFRSSLGLLVGREGFEVREAADLKQARDRLGETAVDLVLVDRGLPDGDGIELVHDERLATDSDFVVITGNADVDSAIQALRVGALDYLTKPIDHSRLKSILAGVSRTRSFKAEVRSLRGELRELGRFGRLVGRSPAMQQVYDLVARVAPTQAGVLLTGDSGTGKELAAETIHLLSRRREGPFLAVNCGAIAPTLIESELFGHEKGSFTGAEGSRRGYFEEAHGGTLFLDEVTEMPLELQAKLLRVLETGALLRVGGSKALPVDVRVIAATNRDPARAVRERTLREDLYYRLNVFPIHLPSLGARGEDLELLADHFLDAVNAREQTQKTWSPAARTALRSYRWPGNVRELKNAVERAAILADEMIGPELLPRAAAGQPSADPALGPVLQLRIGASLEEVEQRVILATLRQLAGDKKKAAQVLGISLKTLYNRLSACHASWQIDHVENVER</sequence>
<dbReference type="CDD" id="cd00156">
    <property type="entry name" value="REC"/>
    <property type="match status" value="1"/>
</dbReference>
<dbReference type="PROSITE" id="PS00688">
    <property type="entry name" value="SIGMA54_INTERACT_3"/>
    <property type="match status" value="1"/>
</dbReference>
<dbReference type="InterPro" id="IPR003593">
    <property type="entry name" value="AAA+_ATPase"/>
</dbReference>
<dbReference type="GO" id="GO:0005524">
    <property type="term" value="F:ATP binding"/>
    <property type="evidence" value="ECO:0007669"/>
    <property type="project" value="UniProtKB-KW"/>
</dbReference>
<evidence type="ECO:0000256" key="3">
    <source>
        <dbReference type="ARBA" id="ARBA00023015"/>
    </source>
</evidence>
<evidence type="ECO:0000256" key="6">
    <source>
        <dbReference type="PROSITE-ProRule" id="PRU00169"/>
    </source>
</evidence>
<accession>A0A538SB29</accession>
<dbReference type="InterPro" id="IPR011006">
    <property type="entry name" value="CheY-like_superfamily"/>
</dbReference>
<feature type="domain" description="Response regulatory" evidence="8">
    <location>
        <begin position="11"/>
        <end position="124"/>
    </location>
</feature>
<dbReference type="InterPro" id="IPR002078">
    <property type="entry name" value="Sigma_54_int"/>
</dbReference>
<dbReference type="PANTHER" id="PTHR32071">
    <property type="entry name" value="TRANSCRIPTIONAL REGULATORY PROTEIN"/>
    <property type="match status" value="1"/>
</dbReference>
<evidence type="ECO:0000256" key="4">
    <source>
        <dbReference type="ARBA" id="ARBA00023125"/>
    </source>
</evidence>
<dbReference type="SMART" id="SM00448">
    <property type="entry name" value="REC"/>
    <property type="match status" value="1"/>
</dbReference>
<evidence type="ECO:0000256" key="5">
    <source>
        <dbReference type="ARBA" id="ARBA00023163"/>
    </source>
</evidence>
<dbReference type="InterPro" id="IPR058031">
    <property type="entry name" value="AAA_lid_NorR"/>
</dbReference>
<dbReference type="GO" id="GO:0043565">
    <property type="term" value="F:sequence-specific DNA binding"/>
    <property type="evidence" value="ECO:0007669"/>
    <property type="project" value="InterPro"/>
</dbReference>
<dbReference type="Pfam" id="PF00158">
    <property type="entry name" value="Sigma54_activat"/>
    <property type="match status" value="1"/>
</dbReference>
<feature type="modified residue" description="4-aspartylphosphate" evidence="6">
    <location>
        <position position="60"/>
    </location>
</feature>
<dbReference type="EMBL" id="VBOS01000475">
    <property type="protein sequence ID" value="TMQ48579.1"/>
    <property type="molecule type" value="Genomic_DNA"/>
</dbReference>
<evidence type="ECO:0000313" key="10">
    <source>
        <dbReference type="Proteomes" id="UP000317716"/>
    </source>
</evidence>
<dbReference type="PANTHER" id="PTHR32071:SF121">
    <property type="entry name" value="SIGMA L-DEPENDENT TRANSCRIPTIONAL REGULATOR YQIR-RELATED"/>
    <property type="match status" value="1"/>
</dbReference>
<dbReference type="SUPFAM" id="SSF52172">
    <property type="entry name" value="CheY-like"/>
    <property type="match status" value="1"/>
</dbReference>
<dbReference type="Gene3D" id="3.40.50.2300">
    <property type="match status" value="1"/>
</dbReference>
<evidence type="ECO:0000313" key="9">
    <source>
        <dbReference type="EMBL" id="TMQ48579.1"/>
    </source>
</evidence>
<organism evidence="9 10">
    <name type="scientific">Eiseniibacteriota bacterium</name>
    <dbReference type="NCBI Taxonomy" id="2212470"/>
    <lineage>
        <taxon>Bacteria</taxon>
        <taxon>Candidatus Eiseniibacteriota</taxon>
    </lineage>
</organism>
<dbReference type="InterPro" id="IPR009057">
    <property type="entry name" value="Homeodomain-like_sf"/>
</dbReference>
<keyword evidence="1" id="KW-0547">Nucleotide-binding</keyword>
<dbReference type="GO" id="GO:0006355">
    <property type="term" value="P:regulation of DNA-templated transcription"/>
    <property type="evidence" value="ECO:0007669"/>
    <property type="project" value="InterPro"/>
</dbReference>
<evidence type="ECO:0000259" key="8">
    <source>
        <dbReference type="PROSITE" id="PS50110"/>
    </source>
</evidence>
<keyword evidence="6" id="KW-0597">Phosphoprotein</keyword>
<dbReference type="CDD" id="cd00009">
    <property type="entry name" value="AAA"/>
    <property type="match status" value="1"/>
</dbReference>
<dbReference type="Pfam" id="PF02954">
    <property type="entry name" value="HTH_8"/>
    <property type="match status" value="1"/>
</dbReference>
<dbReference type="InterPro" id="IPR002197">
    <property type="entry name" value="HTH_Fis"/>
</dbReference>